<evidence type="ECO:0000313" key="3">
    <source>
        <dbReference type="Proteomes" id="UP000327000"/>
    </source>
</evidence>
<evidence type="ECO:0008006" key="4">
    <source>
        <dbReference type="Google" id="ProtNLM"/>
    </source>
</evidence>
<gene>
    <name evidence="2" type="ORF">FRZ00_24180</name>
</gene>
<feature type="chain" id="PRO_5024823558" description="Secreted protein" evidence="1">
    <location>
        <begin position="29"/>
        <end position="152"/>
    </location>
</feature>
<proteinExistence type="predicted"/>
<dbReference type="Proteomes" id="UP000327000">
    <property type="component" value="Unassembled WGS sequence"/>
</dbReference>
<dbReference type="AlphaFoldDB" id="A0A5N5W2R5"/>
<comment type="caution">
    <text evidence="2">The sequence shown here is derived from an EMBL/GenBank/DDBJ whole genome shotgun (WGS) entry which is preliminary data.</text>
</comment>
<dbReference type="RefSeq" id="WP_152264927.1">
    <property type="nucleotide sequence ID" value="NZ_VOKX01000098.1"/>
</dbReference>
<keyword evidence="1" id="KW-0732">Signal</keyword>
<organism evidence="2 3">
    <name type="scientific">Streptomyces mobaraensis</name>
    <name type="common">Streptoverticillium mobaraense</name>
    <dbReference type="NCBI Taxonomy" id="35621"/>
    <lineage>
        <taxon>Bacteria</taxon>
        <taxon>Bacillati</taxon>
        <taxon>Actinomycetota</taxon>
        <taxon>Actinomycetes</taxon>
        <taxon>Kitasatosporales</taxon>
        <taxon>Streptomycetaceae</taxon>
        <taxon>Streptomyces</taxon>
    </lineage>
</organism>
<feature type="signal peptide" evidence="1">
    <location>
        <begin position="1"/>
        <end position="28"/>
    </location>
</feature>
<accession>A0A5N5W2R5</accession>
<name>A0A5N5W2R5_STRMB</name>
<evidence type="ECO:0000313" key="2">
    <source>
        <dbReference type="EMBL" id="KAB7836885.1"/>
    </source>
</evidence>
<reference evidence="2 3" key="1">
    <citation type="journal article" date="2019" name="Microb. Cell Fact.">
        <title>Exploring novel herbicidin analogues by transcriptional regulator overexpression and MS/MS molecular networking.</title>
        <authorList>
            <person name="Shi Y."/>
            <person name="Gu R."/>
            <person name="Li Y."/>
            <person name="Wang X."/>
            <person name="Ren W."/>
            <person name="Li X."/>
            <person name="Wang L."/>
            <person name="Xie Y."/>
            <person name="Hong B."/>
        </authorList>
    </citation>
    <scope>NUCLEOTIDE SEQUENCE [LARGE SCALE GENOMIC DNA]</scope>
    <source>
        <strain evidence="2 3">US-43</strain>
    </source>
</reference>
<dbReference type="EMBL" id="VOKX01000098">
    <property type="protein sequence ID" value="KAB7836885.1"/>
    <property type="molecule type" value="Genomic_DNA"/>
</dbReference>
<sequence>MTHVRKRVVLTAATAVLGGVLATTPSMAAPADAGGDAALKTTYVHVWGPAKISAAYLNSHGKQWQSQNYAMPRPANTARVKLQCWNNGDGGKAQVQIKDMTLNRVLGGSGFQPCDWKPHYAVSNYYTNHQIRVLLKVKGKAHTVDVTAERGY</sequence>
<evidence type="ECO:0000256" key="1">
    <source>
        <dbReference type="SAM" id="SignalP"/>
    </source>
</evidence>
<protein>
    <recommendedName>
        <fullName evidence="4">Secreted protein</fullName>
    </recommendedName>
</protein>
<dbReference type="OrthoDB" id="4299379at2"/>
<keyword evidence="3" id="KW-1185">Reference proteome</keyword>